<evidence type="ECO:0000256" key="2">
    <source>
        <dbReference type="ARBA" id="ARBA00023002"/>
    </source>
</evidence>
<proteinExistence type="predicted"/>
<dbReference type="AlphaFoldDB" id="A0A9P4LA83"/>
<name>A0A9P4LA83_9PLEO</name>
<accession>A0A9P4LA83</accession>
<reference evidence="4" key="1">
    <citation type="submission" date="2020-01" db="EMBL/GenBank/DDBJ databases">
        <authorList>
            <consortium name="DOE Joint Genome Institute"/>
            <person name="Haridas S."/>
            <person name="Albert R."/>
            <person name="Binder M."/>
            <person name="Bloem J."/>
            <person name="Labutti K."/>
            <person name="Salamov A."/>
            <person name="Andreopoulos B."/>
            <person name="Baker S.E."/>
            <person name="Barry K."/>
            <person name="Bills G."/>
            <person name="Bluhm B.H."/>
            <person name="Cannon C."/>
            <person name="Castanera R."/>
            <person name="Culley D.E."/>
            <person name="Daum C."/>
            <person name="Ezra D."/>
            <person name="Gonzalez J.B."/>
            <person name="Henrissat B."/>
            <person name="Kuo A."/>
            <person name="Liang C."/>
            <person name="Lipzen A."/>
            <person name="Lutzoni F."/>
            <person name="Magnuson J."/>
            <person name="Mondo S."/>
            <person name="Nolan M."/>
            <person name="Ohm R."/>
            <person name="Pangilinan J."/>
            <person name="Park H.-J."/>
            <person name="Ramirez L."/>
            <person name="Alfaro M."/>
            <person name="Sun H."/>
            <person name="Tritt A."/>
            <person name="Yoshinaga Y."/>
            <person name="Zwiers L.-H."/>
            <person name="Turgeon B.G."/>
            <person name="Goodwin S.B."/>
            <person name="Spatafora J.W."/>
            <person name="Crous P.W."/>
            <person name="Grigoriev I.V."/>
        </authorList>
    </citation>
    <scope>NUCLEOTIDE SEQUENCE</scope>
    <source>
        <strain evidence="4">CBS 394.84</strain>
    </source>
</reference>
<dbReference type="RefSeq" id="XP_040790684.1">
    <property type="nucleotide sequence ID" value="XM_040932944.1"/>
</dbReference>
<evidence type="ECO:0000313" key="5">
    <source>
        <dbReference type="Proteomes" id="UP000800039"/>
    </source>
</evidence>
<dbReference type="Proteomes" id="UP000800039">
    <property type="component" value="Unassembled WGS sequence"/>
</dbReference>
<dbReference type="GeneID" id="63850195"/>
<dbReference type="EMBL" id="ML976615">
    <property type="protein sequence ID" value="KAF1848121.1"/>
    <property type="molecule type" value="Genomic_DNA"/>
</dbReference>
<keyword evidence="5" id="KW-1185">Reference proteome</keyword>
<dbReference type="PANTHER" id="PTHR47706">
    <property type="entry name" value="NMRA-LIKE FAMILY PROTEIN"/>
    <property type="match status" value="1"/>
</dbReference>
<dbReference type="Pfam" id="PF05368">
    <property type="entry name" value="NmrA"/>
    <property type="match status" value="1"/>
</dbReference>
<dbReference type="Gene3D" id="3.40.50.720">
    <property type="entry name" value="NAD(P)-binding Rossmann-like Domain"/>
    <property type="match status" value="1"/>
</dbReference>
<evidence type="ECO:0000259" key="3">
    <source>
        <dbReference type="Pfam" id="PF05368"/>
    </source>
</evidence>
<evidence type="ECO:0000256" key="1">
    <source>
        <dbReference type="ARBA" id="ARBA00022857"/>
    </source>
</evidence>
<dbReference type="SUPFAM" id="SSF51735">
    <property type="entry name" value="NAD(P)-binding Rossmann-fold domains"/>
    <property type="match status" value="1"/>
</dbReference>
<feature type="domain" description="NmrA-like" evidence="3">
    <location>
        <begin position="11"/>
        <end position="139"/>
    </location>
</feature>
<dbReference type="GO" id="GO:0016491">
    <property type="term" value="F:oxidoreductase activity"/>
    <property type="evidence" value="ECO:0007669"/>
    <property type="project" value="UniProtKB-KW"/>
</dbReference>
<comment type="caution">
    <text evidence="4">The sequence shown here is derived from an EMBL/GenBank/DDBJ whole genome shotgun (WGS) entry which is preliminary data.</text>
</comment>
<dbReference type="InterPro" id="IPR036291">
    <property type="entry name" value="NAD(P)-bd_dom_sf"/>
</dbReference>
<dbReference type="PANTHER" id="PTHR47706:SF7">
    <property type="entry name" value="CIPA-LIKE, PUTATIVE (AFU_ORTHOLOGUE AFUA_1G01630)-RELATED"/>
    <property type="match status" value="1"/>
</dbReference>
<organism evidence="4 5">
    <name type="scientific">Cucurbitaria berberidis CBS 394.84</name>
    <dbReference type="NCBI Taxonomy" id="1168544"/>
    <lineage>
        <taxon>Eukaryota</taxon>
        <taxon>Fungi</taxon>
        <taxon>Dikarya</taxon>
        <taxon>Ascomycota</taxon>
        <taxon>Pezizomycotina</taxon>
        <taxon>Dothideomycetes</taxon>
        <taxon>Pleosporomycetidae</taxon>
        <taxon>Pleosporales</taxon>
        <taxon>Pleosporineae</taxon>
        <taxon>Cucurbitariaceae</taxon>
        <taxon>Cucurbitaria</taxon>
    </lineage>
</organism>
<gene>
    <name evidence="4" type="ORF">K460DRAFT_364107</name>
</gene>
<sequence length="330" mass="35928">MATSRANNHVKKIAIVGAGGNVGSHLVTALLGKHRFDITAISRAESKASFPEGIAIAHVDYNKPETIIEALRGQDVLIITLSVFAAGDTQATLIRAAADAGVPWVLPNEFGGEDGEAQNDTMGPAKVKDRGLIEELGVSSWIGVASSFWYEHSLSGPGLYGFDVTKREVVFFDEGTERLDTSTWPQVGRAVASLLSLPISPQETNGNGPTLTGYRNRMIHISSFTLNQHEMFASLKRVTNTVDSDWSITSVSTKHRFAEALEKLKGGDRSAFGTVLYTRYFFPGEGAGLFEKRHDLDNEKLGLPHEDLDEATKAALKLSESGYWKNYGKR</sequence>
<dbReference type="InterPro" id="IPR051609">
    <property type="entry name" value="NmrA/Isoflavone_reductase-like"/>
</dbReference>
<protein>
    <submittedName>
        <fullName evidence="4">NAD(P)-binding protein</fullName>
    </submittedName>
</protein>
<keyword evidence="1" id="KW-0521">NADP</keyword>
<dbReference type="OrthoDB" id="419598at2759"/>
<evidence type="ECO:0000313" key="4">
    <source>
        <dbReference type="EMBL" id="KAF1848121.1"/>
    </source>
</evidence>
<dbReference type="InterPro" id="IPR008030">
    <property type="entry name" value="NmrA-like"/>
</dbReference>
<keyword evidence="2" id="KW-0560">Oxidoreductase</keyword>